<reference evidence="8 9" key="1">
    <citation type="journal article" date="2009" name="Nature">
        <title>Evolution of pathogenicity and sexual reproduction in eight Candida genomes.</title>
        <authorList>
            <person name="Butler G."/>
            <person name="Rasmussen M.D."/>
            <person name="Lin M.F."/>
            <person name="Santos M.A."/>
            <person name="Sakthikumar S."/>
            <person name="Munro C.A."/>
            <person name="Rheinbay E."/>
            <person name="Grabherr M."/>
            <person name="Forche A."/>
            <person name="Reedy J.L."/>
            <person name="Agrafioti I."/>
            <person name="Arnaud M.B."/>
            <person name="Bates S."/>
            <person name="Brown A.J."/>
            <person name="Brunke S."/>
            <person name="Costanzo M.C."/>
            <person name="Fitzpatrick D.A."/>
            <person name="de Groot P.W."/>
            <person name="Harris D."/>
            <person name="Hoyer L.L."/>
            <person name="Hube B."/>
            <person name="Klis F.M."/>
            <person name="Kodira C."/>
            <person name="Lennard N."/>
            <person name="Logue M.E."/>
            <person name="Martin R."/>
            <person name="Neiman A.M."/>
            <person name="Nikolaou E."/>
            <person name="Quail M.A."/>
            <person name="Quinn J."/>
            <person name="Santos M.C."/>
            <person name="Schmitzberger F.F."/>
            <person name="Sherlock G."/>
            <person name="Shah P."/>
            <person name="Silverstein K.A."/>
            <person name="Skrzypek M.S."/>
            <person name="Soll D."/>
            <person name="Staggs R."/>
            <person name="Stansfield I."/>
            <person name="Stumpf M.P."/>
            <person name="Sudbery P.E."/>
            <person name="Srikantha T."/>
            <person name="Zeng Q."/>
            <person name="Berman J."/>
            <person name="Berriman M."/>
            <person name="Heitman J."/>
            <person name="Gow N.A."/>
            <person name="Lorenz M.C."/>
            <person name="Birren B.W."/>
            <person name="Kellis M."/>
            <person name="Cuomo C.A."/>
        </authorList>
    </citation>
    <scope>NUCLEOTIDE SEQUENCE [LARGE SCALE GENOMIC DNA]</scope>
    <source>
        <strain evidence="9">ATCC 6260 / CBS 566 / DSM 6381 / JCM 1539 / NBRC 10279 / NRRL Y-324</strain>
    </source>
</reference>
<dbReference type="RefSeq" id="XP_001486211.2">
    <property type="nucleotide sequence ID" value="XM_001486161.1"/>
</dbReference>
<dbReference type="OrthoDB" id="4089780at2759"/>
<dbReference type="Proteomes" id="UP000001997">
    <property type="component" value="Unassembled WGS sequence"/>
</dbReference>
<name>A5DF31_PICGU</name>
<dbReference type="EMBL" id="CH408156">
    <property type="protein sequence ID" value="EDK37784.2"/>
    <property type="molecule type" value="Genomic_DNA"/>
</dbReference>
<accession>A5DF31</accession>
<feature type="domain" description="Myosin-binding" evidence="7">
    <location>
        <begin position="164"/>
        <end position="401"/>
    </location>
</feature>
<evidence type="ECO:0000256" key="4">
    <source>
        <dbReference type="ARBA" id="ARBA00023136"/>
    </source>
</evidence>
<dbReference type="OMA" id="EQYCTIN"/>
<dbReference type="InParanoid" id="A5DF31"/>
<keyword evidence="9" id="KW-1185">Reference proteome</keyword>
<dbReference type="Pfam" id="PF12632">
    <property type="entry name" value="Vezatin"/>
    <property type="match status" value="1"/>
</dbReference>
<dbReference type="InterPro" id="IPR026859">
    <property type="entry name" value="Myosin-bd"/>
</dbReference>
<sequence length="765" mass="87589">MAHHLKYPDIGSWGIDDALSTTSSATKYNSPYIHGPGGVSGYFPPHQKHDFKYYFHRYNQVDVSPSTELFSRFIKKYLSTHNLTGEFWERFKYQLILSNLMDDSLILSKNEQALNTLMANTKEPTATRLTRSLNFDGTELFVVKKYYSIRFPEKYYNTQMVLQVIHLIIFLIKQSLKEDSHLSSHSKHKLFRILLVVSTRMIQFKRIGLRIKANKILNYTEEFLKLNYKINKKLISHMIRAKEMAIFTGTSLSSSGSNDPTSLMKTLDETLSFLIFNLKSSIVRLLPFLNGPTFEQYCHINNINIDILGKSLDETELTIDTLRSKLDKFHKLRKMFLCQLLTISERQSYNFFLSKAWDSFNLPQAETRELCSTPISVLEKFIILEDIFHEHNQTVSNFNNLVDRYERLNPSATKTRELENSDVLQVDNHQTGIPETNMDSLIQKLTNLTTNFGFFKKYNQSVSTIDNIDELNEKIMIFQQLGEELQQSMQLYQLTLSDLNHDLYMKTGYGDIEKTPSSSTSTSRRSSRNCEEFSPKTFHTTSSSLKKRFSLPSQATGKPNQSPTIDSQSSSLKSKVGDKLDKKYKRLSTGLQLGLLTVFEEPNKASSFSVNRNNRAAYDDNYINILPSNNYYEGYNQAALESLSNSRVRNSRSSINRFSLNSLASNVSSLSDLVSSTQITSFADDDDNKKSTGLSKEDLRNKLEESFARIYNLENENKTLKETSQSNDSDKLDAAEVTAQSFSPSFLGELENTITQKISTEDQSV</sequence>
<dbReference type="GO" id="GO:0017022">
    <property type="term" value="F:myosin binding"/>
    <property type="evidence" value="ECO:0007669"/>
    <property type="project" value="InterPro"/>
</dbReference>
<proteinExistence type="predicted"/>
<organism evidence="8 9">
    <name type="scientific">Meyerozyma guilliermondii (strain ATCC 6260 / CBS 566 / DSM 6381 / JCM 1539 / NBRC 10279 / NRRL Y-324)</name>
    <name type="common">Yeast</name>
    <name type="synonym">Candida guilliermondii</name>
    <dbReference type="NCBI Taxonomy" id="294746"/>
    <lineage>
        <taxon>Eukaryota</taxon>
        <taxon>Fungi</taxon>
        <taxon>Dikarya</taxon>
        <taxon>Ascomycota</taxon>
        <taxon>Saccharomycotina</taxon>
        <taxon>Pichiomycetes</taxon>
        <taxon>Debaryomycetaceae</taxon>
        <taxon>Meyerozyma</taxon>
    </lineage>
</organism>
<dbReference type="GO" id="GO:0012505">
    <property type="term" value="C:endomembrane system"/>
    <property type="evidence" value="ECO:0007669"/>
    <property type="project" value="UniProtKB-SubCell"/>
</dbReference>
<keyword evidence="5" id="KW-0175">Coiled coil</keyword>
<evidence type="ECO:0000256" key="5">
    <source>
        <dbReference type="SAM" id="Coils"/>
    </source>
</evidence>
<feature type="compositionally biased region" description="Polar residues" evidence="6">
    <location>
        <begin position="551"/>
        <end position="573"/>
    </location>
</feature>
<evidence type="ECO:0000256" key="2">
    <source>
        <dbReference type="ARBA" id="ARBA00022692"/>
    </source>
</evidence>
<feature type="region of interest" description="Disordered" evidence="6">
    <location>
        <begin position="509"/>
        <end position="574"/>
    </location>
</feature>
<keyword evidence="3" id="KW-1133">Transmembrane helix</keyword>
<evidence type="ECO:0000256" key="1">
    <source>
        <dbReference type="ARBA" id="ARBA00004308"/>
    </source>
</evidence>
<dbReference type="eggNOG" id="ENOG502RPM0">
    <property type="taxonomic scope" value="Eukaryota"/>
</dbReference>
<gene>
    <name evidence="8" type="ORF">PGUG_01882</name>
</gene>
<comment type="subcellular location">
    <subcellularLocation>
        <location evidence="1">Endomembrane system</location>
    </subcellularLocation>
</comment>
<protein>
    <recommendedName>
        <fullName evidence="7">Myosin-binding domain-containing protein</fullName>
    </recommendedName>
</protein>
<evidence type="ECO:0000256" key="3">
    <source>
        <dbReference type="ARBA" id="ARBA00022989"/>
    </source>
</evidence>
<evidence type="ECO:0000256" key="6">
    <source>
        <dbReference type="SAM" id="MobiDB-lite"/>
    </source>
</evidence>
<feature type="coiled-coil region" evidence="5">
    <location>
        <begin position="696"/>
        <end position="723"/>
    </location>
</feature>
<evidence type="ECO:0000313" key="9">
    <source>
        <dbReference type="Proteomes" id="UP000001997"/>
    </source>
</evidence>
<evidence type="ECO:0000259" key="7">
    <source>
        <dbReference type="Pfam" id="PF12632"/>
    </source>
</evidence>
<dbReference type="VEuPathDB" id="FungiDB:PGUG_01882"/>
<dbReference type="HOGENOM" id="CLU_016173_0_0_1"/>
<evidence type="ECO:0000313" key="8">
    <source>
        <dbReference type="EMBL" id="EDK37784.2"/>
    </source>
</evidence>
<keyword evidence="2" id="KW-0812">Transmembrane</keyword>
<dbReference type="GeneID" id="5128015"/>
<dbReference type="AlphaFoldDB" id="A5DF31"/>
<dbReference type="KEGG" id="pgu:PGUG_01882"/>
<keyword evidence="4" id="KW-0472">Membrane</keyword>